<accession>A0ABN9LH00</accession>
<keyword evidence="2 3" id="KW-0694">RNA-binding</keyword>
<dbReference type="Pfam" id="PF00076">
    <property type="entry name" value="RRM_1"/>
    <property type="match status" value="3"/>
</dbReference>
<feature type="region of interest" description="Disordered" evidence="4">
    <location>
        <begin position="878"/>
        <end position="992"/>
    </location>
</feature>
<dbReference type="CDD" id="cd12745">
    <property type="entry name" value="RRM1_RBM12"/>
    <property type="match status" value="1"/>
</dbReference>
<dbReference type="CDD" id="cd12751">
    <property type="entry name" value="RRM5_RBM12"/>
    <property type="match status" value="1"/>
</dbReference>
<feature type="compositionally biased region" description="Basic residues" evidence="4">
    <location>
        <begin position="536"/>
        <end position="576"/>
    </location>
</feature>
<evidence type="ECO:0000259" key="5">
    <source>
        <dbReference type="PROSITE" id="PS50102"/>
    </source>
</evidence>
<dbReference type="PANTHER" id="PTHR13976">
    <property type="entry name" value="HETEROGENEOUS NUCLEAR RIBONUCLEOPROTEIN-RELATED"/>
    <property type="match status" value="1"/>
</dbReference>
<comment type="caution">
    <text evidence="6">The sequence shown here is derived from an EMBL/GenBank/DDBJ whole genome shotgun (WGS) entry which is preliminary data.</text>
</comment>
<feature type="domain" description="RRM" evidence="5">
    <location>
        <begin position="1012"/>
        <end position="1089"/>
    </location>
</feature>
<organism evidence="6 7">
    <name type="scientific">Ranitomeya imitator</name>
    <name type="common">mimic poison frog</name>
    <dbReference type="NCBI Taxonomy" id="111125"/>
    <lineage>
        <taxon>Eukaryota</taxon>
        <taxon>Metazoa</taxon>
        <taxon>Chordata</taxon>
        <taxon>Craniata</taxon>
        <taxon>Vertebrata</taxon>
        <taxon>Euteleostomi</taxon>
        <taxon>Amphibia</taxon>
        <taxon>Batrachia</taxon>
        <taxon>Anura</taxon>
        <taxon>Neobatrachia</taxon>
        <taxon>Hyloidea</taxon>
        <taxon>Dendrobatidae</taxon>
        <taxon>Dendrobatinae</taxon>
        <taxon>Ranitomeya</taxon>
    </lineage>
</organism>
<proteinExistence type="predicted"/>
<sequence length="1089" mass="115879">MSVTSPTGVHRVKTAFGRSAANARAAVESFPALTVSAGSNSGDVTAVLCFTAGTDSQCREALGSSACISSAAAESSFNPVDAGGRDRHQNDREVRLRRSAVPGRRIIHTKQAGGRHCKNGGAGPRPAMPIGLDRPAGDCFFQRSMAVVIRLQGLPIVAGTMDIRHFFSGLTIPDGGVHIVGGEQGEAFIVFATDEDARLGMMRTGGTIKGSKVSLLLSSKTEMQNMIELSRRRFETANVDIPPANSNRPGPPPNPAMNTTSVMSRVNMPTTVPNYSSPPTSTVSTVATAVDSSKNVTTFSTASVGNAPPSLGAPFCNPTFTSPMPSVAPQLPSVPPPPIPPMPTIPTLPPMPSIPPIPPIPVPPPVSSLPPVPPIPPVPPVPPLSTLPPLTGIPPLNAPPVGPLPTGMNGSGSQMNSNINPLFLGPINPMPLTSQNLMKPPPPPPLNHDDPYVALHGLSIPVSENDVKEFLHGLRIDGLVILKDHMGRPTGGALVKLLTPHDTYEALQRNRMLLGQRFIEVAPASERQWVMSGGHVGKHGPGHHGPGHHGPGHHGPGHHGPGHHGPGHHGPGHHGPGHQGPGQHGPGQHGPGQHGPGQHGPGHHGPLHMMTPSMGRSKSPSGRRRSRSRSPHERGFCIYLKGLPYEAENKHVIDFFKKLDIIEDSIYIVYAPNGKATGEGFLEFSNEADYKTALNRHKQYMGNRFIQVHPVSKSQMIEKIETIRKKMQSFNYGDHKDSALDLELDKHSPRLWAHLSNLPYSISRKDVFMFFNLEGIAVDESSVHVLTDNNGHGLGQALVQYKSEDDARKSERLNRKKLNGRDAFLRVVNNEERKEIEINPPIIGRKSFKMQHFSNIAESIRPSGEEFSFMNSNINDNNGQNFLMPSKFSGPSSSTFAPPVPPPAIGIGFVDPRPPPPPPPGISNVKNPPVDPPEFASGPSPFNVPPTGFGAGPPPFPSGPSNANAPPNFNPAPPNIPGSPSGMNPPPGFGPANLPVSGPPGFGNGSGKPGPTVIRIQNMPFTVTVDEILDFFYGYQLIPGSVCLKFSEKGSMPTGEAMVAFESRDEAMAAVVDLNDRPMGSRKVKLVLG</sequence>
<evidence type="ECO:0000313" key="7">
    <source>
        <dbReference type="Proteomes" id="UP001176940"/>
    </source>
</evidence>
<feature type="region of interest" description="Disordered" evidence="4">
    <location>
        <begin position="532"/>
        <end position="631"/>
    </location>
</feature>
<evidence type="ECO:0000313" key="6">
    <source>
        <dbReference type="EMBL" id="CAJ0941138.1"/>
    </source>
</evidence>
<feature type="compositionally biased region" description="Pro residues" evidence="4">
    <location>
        <begin position="968"/>
        <end position="989"/>
    </location>
</feature>
<dbReference type="InterPro" id="IPR034854">
    <property type="entry name" value="RBM12_RRM5"/>
</dbReference>
<dbReference type="Proteomes" id="UP001176940">
    <property type="component" value="Unassembled WGS sequence"/>
</dbReference>
<dbReference type="SUPFAM" id="SSF54928">
    <property type="entry name" value="RNA-binding domain, RBD"/>
    <property type="match status" value="4"/>
</dbReference>
<gene>
    <name evidence="6" type="ORF">RIMI_LOCUS9146944</name>
</gene>
<name>A0ABN9LH00_9NEOB</name>
<feature type="domain" description="RRM" evidence="5">
    <location>
        <begin position="751"/>
        <end position="830"/>
    </location>
</feature>
<keyword evidence="1" id="KW-0677">Repeat</keyword>
<dbReference type="SMART" id="SM00360">
    <property type="entry name" value="RRM"/>
    <property type="match status" value="4"/>
</dbReference>
<dbReference type="Gene3D" id="3.30.70.330">
    <property type="match status" value="5"/>
</dbReference>
<feature type="compositionally biased region" description="Gly residues" evidence="4">
    <location>
        <begin position="577"/>
        <end position="600"/>
    </location>
</feature>
<dbReference type="InterPro" id="IPR050666">
    <property type="entry name" value="ESRP"/>
</dbReference>
<feature type="compositionally biased region" description="Polar residues" evidence="4">
    <location>
        <begin position="878"/>
        <end position="895"/>
    </location>
</feature>
<evidence type="ECO:0000256" key="3">
    <source>
        <dbReference type="PROSITE-ProRule" id="PRU00176"/>
    </source>
</evidence>
<dbReference type="InterPro" id="IPR034591">
    <property type="entry name" value="RBM12_RRM1"/>
</dbReference>
<feature type="domain" description="RRM" evidence="5">
    <location>
        <begin position="636"/>
        <end position="713"/>
    </location>
</feature>
<dbReference type="InterPro" id="IPR012677">
    <property type="entry name" value="Nucleotide-bd_a/b_plait_sf"/>
</dbReference>
<feature type="compositionally biased region" description="Pro residues" evidence="4">
    <location>
        <begin position="912"/>
        <end position="921"/>
    </location>
</feature>
<keyword evidence="7" id="KW-1185">Reference proteome</keyword>
<dbReference type="EMBL" id="CAUEEQ010018745">
    <property type="protein sequence ID" value="CAJ0941138.1"/>
    <property type="molecule type" value="Genomic_DNA"/>
</dbReference>
<evidence type="ECO:0000256" key="2">
    <source>
        <dbReference type="ARBA" id="ARBA00022884"/>
    </source>
</evidence>
<reference evidence="6" key="1">
    <citation type="submission" date="2023-07" db="EMBL/GenBank/DDBJ databases">
        <authorList>
            <person name="Stuckert A."/>
        </authorList>
    </citation>
    <scope>NUCLEOTIDE SEQUENCE</scope>
</reference>
<dbReference type="InterPro" id="IPR035979">
    <property type="entry name" value="RBD_domain_sf"/>
</dbReference>
<evidence type="ECO:0000256" key="4">
    <source>
        <dbReference type="SAM" id="MobiDB-lite"/>
    </source>
</evidence>
<dbReference type="InterPro" id="IPR000504">
    <property type="entry name" value="RRM_dom"/>
</dbReference>
<evidence type="ECO:0000256" key="1">
    <source>
        <dbReference type="ARBA" id="ARBA00022737"/>
    </source>
</evidence>
<dbReference type="PROSITE" id="PS50102">
    <property type="entry name" value="RRM"/>
    <property type="match status" value="3"/>
</dbReference>
<protein>
    <recommendedName>
        <fullName evidence="5">RRM domain-containing protein</fullName>
    </recommendedName>
</protein>